<dbReference type="GO" id="GO:0005524">
    <property type="term" value="F:ATP binding"/>
    <property type="evidence" value="ECO:0007669"/>
    <property type="project" value="UniProtKB-KW"/>
</dbReference>
<dbReference type="InterPro" id="IPR027410">
    <property type="entry name" value="TCP-1-like_intermed_sf"/>
</dbReference>
<evidence type="ECO:0000313" key="11">
    <source>
        <dbReference type="EMBL" id="KIM30554.1"/>
    </source>
</evidence>
<keyword evidence="6 8" id="KW-0143">Chaperone</keyword>
<dbReference type="InterPro" id="IPR002194">
    <property type="entry name" value="Chaperonin_TCP-1_CS"/>
</dbReference>
<evidence type="ECO:0000256" key="4">
    <source>
        <dbReference type="ARBA" id="ARBA00022741"/>
    </source>
</evidence>
<dbReference type="Gene3D" id="3.50.7.10">
    <property type="entry name" value="GroEL"/>
    <property type="match status" value="1"/>
</dbReference>
<comment type="similarity">
    <text evidence="2 8">Belongs to the TCP-1 chaperonin family.</text>
</comment>
<evidence type="ECO:0000256" key="6">
    <source>
        <dbReference type="ARBA" id="ARBA00023186"/>
    </source>
</evidence>
<keyword evidence="5 8" id="KW-0067">ATP-binding</keyword>
<feature type="region of interest" description="Disordered" evidence="9">
    <location>
        <begin position="496"/>
        <end position="521"/>
    </location>
</feature>
<dbReference type="HOGENOM" id="CLU_008891_4_2_1"/>
<evidence type="ECO:0000313" key="10">
    <source>
        <dbReference type="EMBL" id="KIM20187.1"/>
    </source>
</evidence>
<dbReference type="CDD" id="cd03341">
    <property type="entry name" value="TCP1_theta"/>
    <property type="match status" value="1"/>
</dbReference>
<evidence type="ECO:0000256" key="1">
    <source>
        <dbReference type="ARBA" id="ARBA00004496"/>
    </source>
</evidence>
<evidence type="ECO:0000256" key="5">
    <source>
        <dbReference type="ARBA" id="ARBA00022840"/>
    </source>
</evidence>
<comment type="subcellular location">
    <subcellularLocation>
        <location evidence="1">Cytoplasm</location>
    </subcellularLocation>
</comment>
<reference evidence="10" key="3">
    <citation type="submission" date="2015-02" db="EMBL/GenBank/DDBJ databases">
        <title>Evolutionary Origins and Diversification of the Mycorrhizal Mutualists.</title>
        <authorList>
            <consortium name="DOE Joint Genome Institute"/>
            <consortium name="Mycorrhizal Genomics Consortium"/>
            <person name="Kohler A."/>
            <person name="Kuo A."/>
            <person name="Nagy L.G."/>
            <person name="Floudas D."/>
            <person name="Copeland A."/>
            <person name="Barry K.W."/>
            <person name="Cichocki N."/>
            <person name="Veneault-Fourrey C."/>
            <person name="LaButti K."/>
            <person name="Lindquist E.A."/>
            <person name="Lipzen A."/>
            <person name="Lundell T."/>
            <person name="Morin E."/>
            <person name="Murat C."/>
            <person name="Riley R."/>
            <person name="Ohm R."/>
            <person name="Sun H."/>
            <person name="Tunlid A."/>
            <person name="Henrissat B."/>
            <person name="Grigoriev I.V."/>
            <person name="Hibbett D.S."/>
            <person name="Martin F."/>
        </authorList>
    </citation>
    <scope>NUCLEOTIDE SEQUENCE</scope>
    <source>
        <strain evidence="10">MAFF 305830</strain>
    </source>
</reference>
<dbReference type="GO" id="GO:0140662">
    <property type="term" value="F:ATP-dependent protein folding chaperone"/>
    <property type="evidence" value="ECO:0007669"/>
    <property type="project" value="InterPro"/>
</dbReference>
<dbReference type="STRING" id="933852.A0A0C2WRI1"/>
<evidence type="ECO:0000313" key="12">
    <source>
        <dbReference type="Proteomes" id="UP000054097"/>
    </source>
</evidence>
<reference evidence="12" key="2">
    <citation type="submission" date="2015-01" db="EMBL/GenBank/DDBJ databases">
        <title>Evolutionary Origins and Diversification of the Mycorrhizal Mutualists.</title>
        <authorList>
            <consortium name="DOE Joint Genome Institute"/>
            <consortium name="Mycorrhizal Genomics Consortium"/>
            <person name="Kohler A."/>
            <person name="Kuo A."/>
            <person name="Nagy L.G."/>
            <person name="Floudas D."/>
            <person name="Copeland A."/>
            <person name="Barry K.W."/>
            <person name="Cichocki N."/>
            <person name="Veneault-Fourrey C."/>
            <person name="LaButti K."/>
            <person name="Lindquist E.A."/>
            <person name="Lipzen A."/>
            <person name="Lundell T."/>
            <person name="Morin E."/>
            <person name="Murat C."/>
            <person name="Riley R."/>
            <person name="Ohm R."/>
            <person name="Sun H."/>
            <person name="Tunlid A."/>
            <person name="Henrissat B."/>
            <person name="Grigoriev I.V."/>
            <person name="Hibbett D.S."/>
            <person name="Martin F."/>
        </authorList>
    </citation>
    <scope>NUCLEOTIDE SEQUENCE [LARGE SCALE GENOMIC DNA]</scope>
    <source>
        <strain evidence="12">MAFF 305830</strain>
    </source>
</reference>
<dbReference type="AlphaFoldDB" id="A0A0C2WRI1"/>
<dbReference type="Gene3D" id="3.30.260.10">
    <property type="entry name" value="TCP-1-like chaperonin intermediate domain"/>
    <property type="match status" value="1"/>
</dbReference>
<dbReference type="NCBIfam" id="TIGR02346">
    <property type="entry name" value="chap_CCT_theta"/>
    <property type="match status" value="1"/>
</dbReference>
<dbReference type="Gene3D" id="1.10.560.10">
    <property type="entry name" value="GroEL-like equatorial domain"/>
    <property type="match status" value="2"/>
</dbReference>
<dbReference type="PROSITE" id="PS00750">
    <property type="entry name" value="TCP1_1"/>
    <property type="match status" value="1"/>
</dbReference>
<dbReference type="GO" id="GO:0005832">
    <property type="term" value="C:chaperonin-containing T-complex"/>
    <property type="evidence" value="ECO:0007669"/>
    <property type="project" value="UniProtKB-ARBA"/>
</dbReference>
<accession>A0A0C2WRI1</accession>
<dbReference type="Proteomes" id="UP000054097">
    <property type="component" value="Unassembled WGS sequence"/>
</dbReference>
<dbReference type="PANTHER" id="PTHR11353">
    <property type="entry name" value="CHAPERONIN"/>
    <property type="match status" value="1"/>
</dbReference>
<reference evidence="10 12" key="1">
    <citation type="submission" date="2014-04" db="EMBL/GenBank/DDBJ databases">
        <authorList>
            <consortium name="DOE Joint Genome Institute"/>
            <person name="Kuo A."/>
            <person name="Zuccaro A."/>
            <person name="Kohler A."/>
            <person name="Nagy L.G."/>
            <person name="Floudas D."/>
            <person name="Copeland A."/>
            <person name="Barry K.W."/>
            <person name="Cichocki N."/>
            <person name="Veneault-Fourrey C."/>
            <person name="LaButti K."/>
            <person name="Lindquist E.A."/>
            <person name="Lipzen A."/>
            <person name="Lundell T."/>
            <person name="Morin E."/>
            <person name="Murat C."/>
            <person name="Sun H."/>
            <person name="Tunlid A."/>
            <person name="Henrissat B."/>
            <person name="Grigoriev I.V."/>
            <person name="Hibbett D.S."/>
            <person name="Martin F."/>
            <person name="Nordberg H.P."/>
            <person name="Cantor M.N."/>
            <person name="Hua S.X."/>
        </authorList>
    </citation>
    <scope>NUCLEOTIDE SEQUENCE [LARGE SCALE GENOMIC DNA]</scope>
    <source>
        <strain evidence="10 12">MAFF 305830</strain>
    </source>
</reference>
<evidence type="ECO:0000256" key="2">
    <source>
        <dbReference type="ARBA" id="ARBA00008020"/>
    </source>
</evidence>
<proteinExistence type="inferred from homology"/>
<dbReference type="InterPro" id="IPR027409">
    <property type="entry name" value="GroEL-like_apical_dom_sf"/>
</dbReference>
<keyword evidence="12" id="KW-1185">Reference proteome</keyword>
<dbReference type="SUPFAM" id="SSF54849">
    <property type="entry name" value="GroEL-intermediate domain like"/>
    <property type="match status" value="1"/>
</dbReference>
<feature type="compositionally biased region" description="Basic and acidic residues" evidence="9">
    <location>
        <begin position="509"/>
        <end position="521"/>
    </location>
</feature>
<evidence type="ECO:0000256" key="3">
    <source>
        <dbReference type="ARBA" id="ARBA00022490"/>
    </source>
</evidence>
<dbReference type="InterPro" id="IPR012721">
    <property type="entry name" value="Chap_CCT_theta"/>
</dbReference>
<sequence>MSLKVPKANNLQLFKEGYKHLQGIEEAVLRNIQAVAELSDLVKTSFGPNGRNKLIINHLGRLFVTSDAATIIREIEVVHPAAKLLVMASQAQEAEMGDATNLVLIFAGELLKKAEHLIVMGLHPNDVIQGYELACAKALSELDQLSTSSLPSPVTAASLQRAIRPVISSKQYGNEDMLSKLVTEAAMLVMPARQANFNVDNVRVVKIMGGSFAGSTVINGMVFNREPEGVVKKVHRGRVAVFTSGVDIAQTETKGTVLLRNAEEMLNFTTGEEKHLEKILQEIAAANVKVIIAGAQVGELAMHYLDRMGIAVLKVLSKFDLRRLCRVVNATPLARLGAPTAEEMGWVDVLETKEVGGDRVTVLRQEHHHADDKDAGGHVGEKSKMATIILRGATQNFLDDLERAVDDGVNVLKALLKDGRLVPGAGATEIELSRRVDTYGSTLKGLPQHSVKRFAEALEVVPLMLAENAGLGKGEGGAHEVVGTMFKKISEGVSHHVASPGHAHPHPHGHGDKADKNHHTKDSWKARAWGVDIEGENDDNTILTTAGDHPILDSLAAKSWAIRQATEAAVSVLRVDSIIMSKPAGGPKIPQQSGNWDED</sequence>
<gene>
    <name evidence="11" type="ORF">M408DRAFT_328113</name>
    <name evidence="10" type="ORF">M408DRAFT_334091</name>
</gene>
<dbReference type="PRINTS" id="PR00304">
    <property type="entry name" value="TCOMPLEXTCP1"/>
</dbReference>
<dbReference type="SUPFAM" id="SSF48592">
    <property type="entry name" value="GroEL equatorial domain-like"/>
    <property type="match status" value="2"/>
</dbReference>
<dbReference type="EMBL" id="KN824284">
    <property type="protein sequence ID" value="KIM30554.1"/>
    <property type="molecule type" value="Genomic_DNA"/>
</dbReference>
<keyword evidence="4 8" id="KW-0547">Nucleotide-binding</keyword>
<dbReference type="InterPro" id="IPR017998">
    <property type="entry name" value="Chaperone_TCP-1"/>
</dbReference>
<dbReference type="InterPro" id="IPR002423">
    <property type="entry name" value="Cpn60/GroEL/TCP-1"/>
</dbReference>
<dbReference type="FunFam" id="3.50.7.10:FF:000008">
    <property type="entry name" value="T-complex protein 1 subunit theta"/>
    <property type="match status" value="1"/>
</dbReference>
<keyword evidence="3" id="KW-0963">Cytoplasm</keyword>
<dbReference type="SUPFAM" id="SSF52029">
    <property type="entry name" value="GroEL apical domain-like"/>
    <property type="match status" value="1"/>
</dbReference>
<evidence type="ECO:0000256" key="9">
    <source>
        <dbReference type="SAM" id="MobiDB-lite"/>
    </source>
</evidence>
<protein>
    <recommendedName>
        <fullName evidence="7">CCT-theta</fullName>
    </recommendedName>
</protein>
<dbReference type="EMBL" id="KN824464">
    <property type="protein sequence ID" value="KIM20187.1"/>
    <property type="molecule type" value="Genomic_DNA"/>
</dbReference>
<dbReference type="GO" id="GO:0051082">
    <property type="term" value="F:unfolded protein binding"/>
    <property type="evidence" value="ECO:0007669"/>
    <property type="project" value="InterPro"/>
</dbReference>
<dbReference type="GO" id="GO:0016887">
    <property type="term" value="F:ATP hydrolysis activity"/>
    <property type="evidence" value="ECO:0007669"/>
    <property type="project" value="InterPro"/>
</dbReference>
<dbReference type="InterPro" id="IPR027413">
    <property type="entry name" value="GROEL-like_equatorial_sf"/>
</dbReference>
<dbReference type="Pfam" id="PF00118">
    <property type="entry name" value="Cpn60_TCP1"/>
    <property type="match status" value="1"/>
</dbReference>
<evidence type="ECO:0000256" key="8">
    <source>
        <dbReference type="RuleBase" id="RU004187"/>
    </source>
</evidence>
<name>A0A0C2WRI1_SERVB</name>
<organism evidence="10 12">
    <name type="scientific">Serendipita vermifera MAFF 305830</name>
    <dbReference type="NCBI Taxonomy" id="933852"/>
    <lineage>
        <taxon>Eukaryota</taxon>
        <taxon>Fungi</taxon>
        <taxon>Dikarya</taxon>
        <taxon>Basidiomycota</taxon>
        <taxon>Agaricomycotina</taxon>
        <taxon>Agaricomycetes</taxon>
        <taxon>Sebacinales</taxon>
        <taxon>Serendipitaceae</taxon>
        <taxon>Serendipita</taxon>
    </lineage>
</organism>
<dbReference type="OrthoDB" id="1748577at2759"/>
<evidence type="ECO:0000256" key="7">
    <source>
        <dbReference type="ARBA" id="ARBA00029602"/>
    </source>
</evidence>